<protein>
    <submittedName>
        <fullName evidence="1">Uncharacterized protein</fullName>
    </submittedName>
</protein>
<dbReference type="Proteomes" id="UP000798662">
    <property type="component" value="Chromosome 2"/>
</dbReference>
<organism evidence="1 2">
    <name type="scientific">Pyropia yezoensis</name>
    <name type="common">Susabi-nori</name>
    <name type="synonym">Porphyra yezoensis</name>
    <dbReference type="NCBI Taxonomy" id="2788"/>
    <lineage>
        <taxon>Eukaryota</taxon>
        <taxon>Rhodophyta</taxon>
        <taxon>Bangiophyceae</taxon>
        <taxon>Bangiales</taxon>
        <taxon>Bangiaceae</taxon>
        <taxon>Pyropia</taxon>
    </lineage>
</organism>
<reference evidence="1" key="1">
    <citation type="submission" date="2019-11" db="EMBL/GenBank/DDBJ databases">
        <title>Nori genome reveals adaptations in red seaweeds to the harsh intertidal environment.</title>
        <authorList>
            <person name="Wang D."/>
            <person name="Mao Y."/>
        </authorList>
    </citation>
    <scope>NUCLEOTIDE SEQUENCE</scope>
    <source>
        <tissue evidence="1">Gametophyte</tissue>
    </source>
</reference>
<evidence type="ECO:0000313" key="1">
    <source>
        <dbReference type="EMBL" id="KAK1863284.1"/>
    </source>
</evidence>
<sequence length="337" mass="34981">MATARSASGAPPPNGLRKSSSKVLLGKARSVRNVGKAAAKFRFDLLPETVDRLAGVTDVVLSWERSGKADLATPPVRVDRTSRTAAFSGERLSQDITLFKKGNGYGDKVYKFAIRVAGGGGGDSKVVGKIRLNMAEYAGVPSQSRRVAAELSNGSTLIATITSTFLGSDQDDLTDLEIDDDGGSFRSLSDVGRTEADVTAPAPPARPPSGGYAAPSSGGYAAAGAAPNRSSRSASPSGSRDYAPISAANPTPPRDEAPDRSGSTRAGLGSLRRRKNAPPPGPAVAPDPDLLAELDRLRRDNARLARRADDATAQAEAAEEEVRRLRSGLMGVEDAAG</sequence>
<name>A0ACC3BZ08_PYRYE</name>
<dbReference type="EMBL" id="CM020619">
    <property type="protein sequence ID" value="KAK1863284.1"/>
    <property type="molecule type" value="Genomic_DNA"/>
</dbReference>
<keyword evidence="2" id="KW-1185">Reference proteome</keyword>
<comment type="caution">
    <text evidence="1">The sequence shown here is derived from an EMBL/GenBank/DDBJ whole genome shotgun (WGS) entry which is preliminary data.</text>
</comment>
<gene>
    <name evidence="1" type="ORF">I4F81_005842</name>
</gene>
<accession>A0ACC3BZ08</accession>
<proteinExistence type="predicted"/>
<evidence type="ECO:0000313" key="2">
    <source>
        <dbReference type="Proteomes" id="UP000798662"/>
    </source>
</evidence>